<dbReference type="GO" id="GO:0005737">
    <property type="term" value="C:cytoplasm"/>
    <property type="evidence" value="ECO:0007669"/>
    <property type="project" value="TreeGrafter"/>
</dbReference>
<proteinExistence type="inferred from homology"/>
<evidence type="ECO:0000313" key="4">
    <source>
        <dbReference type="Proteomes" id="UP001149140"/>
    </source>
</evidence>
<organism evidence="3 4">
    <name type="scientific">Solirubrobacter ginsenosidimutans</name>
    <dbReference type="NCBI Taxonomy" id="490573"/>
    <lineage>
        <taxon>Bacteria</taxon>
        <taxon>Bacillati</taxon>
        <taxon>Actinomycetota</taxon>
        <taxon>Thermoleophilia</taxon>
        <taxon>Solirubrobacterales</taxon>
        <taxon>Solirubrobacteraceae</taxon>
        <taxon>Solirubrobacter</taxon>
    </lineage>
</organism>
<dbReference type="SUPFAM" id="SSF56300">
    <property type="entry name" value="Metallo-dependent phosphatases"/>
    <property type="match status" value="1"/>
</dbReference>
<dbReference type="PANTHER" id="PTHR42850">
    <property type="entry name" value="METALLOPHOSPHOESTERASE"/>
    <property type="match status" value="1"/>
</dbReference>
<sequence length="243" mass="26177">MQVAICTDIHGNRHAFEAVIAAAEQAGAEELWCLGDLVGYGAEPDACVALAAEHAAICLAGNHDLAVVEVLSLDDFSRGAALAARWTQEVISDETRQFLLSLSPAGQGEGFGLFHASPRDPIWEYVLSGLTAELCFDSTDFRVSFIGHSHVALSFHRPEGFPAAGSTQREGIELDLTQGDWLINPGSTGQPRDGDPRAAWLLLDTQRQVCTYQRAEYDIAGAQAAIRAARLPDSLAERLQYGQ</sequence>
<dbReference type="Gene3D" id="3.60.21.10">
    <property type="match status" value="1"/>
</dbReference>
<dbReference type="RefSeq" id="WP_270044890.1">
    <property type="nucleotide sequence ID" value="NZ_JAPDOD010000049.1"/>
</dbReference>
<evidence type="ECO:0000259" key="2">
    <source>
        <dbReference type="Pfam" id="PF12850"/>
    </source>
</evidence>
<comment type="similarity">
    <text evidence="1">Belongs to the metallophosphoesterase superfamily. YfcE family.</text>
</comment>
<dbReference type="AlphaFoldDB" id="A0A9X3S4B9"/>
<dbReference type="GO" id="GO:0016791">
    <property type="term" value="F:phosphatase activity"/>
    <property type="evidence" value="ECO:0007669"/>
    <property type="project" value="TreeGrafter"/>
</dbReference>
<gene>
    <name evidence="3" type="ORF">OM076_35505</name>
</gene>
<dbReference type="PIRSF" id="PIRSF000883">
    <property type="entry name" value="Pesterase_MJ0912"/>
    <property type="match status" value="1"/>
</dbReference>
<dbReference type="Proteomes" id="UP001149140">
    <property type="component" value="Unassembled WGS sequence"/>
</dbReference>
<dbReference type="InterPro" id="IPR029052">
    <property type="entry name" value="Metallo-depent_PP-like"/>
</dbReference>
<dbReference type="CDD" id="cd00838">
    <property type="entry name" value="MPP_superfamily"/>
    <property type="match status" value="1"/>
</dbReference>
<keyword evidence="4" id="KW-1185">Reference proteome</keyword>
<reference evidence="3" key="1">
    <citation type="submission" date="2022-10" db="EMBL/GenBank/DDBJ databases">
        <title>The WGS of Solirubrobacter ginsenosidimutans DSM 21036.</title>
        <authorList>
            <person name="Jiang Z."/>
        </authorList>
    </citation>
    <scope>NUCLEOTIDE SEQUENCE</scope>
    <source>
        <strain evidence="3">DSM 21036</strain>
    </source>
</reference>
<dbReference type="InterPro" id="IPR011152">
    <property type="entry name" value="Pesterase_MJ0912"/>
</dbReference>
<accession>A0A9X3S4B9</accession>
<protein>
    <submittedName>
        <fullName evidence="3">Metallophosphoesterase</fullName>
    </submittedName>
</protein>
<dbReference type="PANTHER" id="PTHR42850:SF2">
    <property type="entry name" value="BLL5683 PROTEIN"/>
    <property type="match status" value="1"/>
</dbReference>
<name>A0A9X3S4B9_9ACTN</name>
<dbReference type="EMBL" id="JAPDOD010000049">
    <property type="protein sequence ID" value="MDA0165629.1"/>
    <property type="molecule type" value="Genomic_DNA"/>
</dbReference>
<dbReference type="InterPro" id="IPR050126">
    <property type="entry name" value="Ap4A_hydrolase"/>
</dbReference>
<dbReference type="Pfam" id="PF12850">
    <property type="entry name" value="Metallophos_2"/>
    <property type="match status" value="1"/>
</dbReference>
<dbReference type="InterPro" id="IPR024654">
    <property type="entry name" value="Calcineurin-like_PHP_lpxH"/>
</dbReference>
<comment type="caution">
    <text evidence="3">The sequence shown here is derived from an EMBL/GenBank/DDBJ whole genome shotgun (WGS) entry which is preliminary data.</text>
</comment>
<evidence type="ECO:0000256" key="1">
    <source>
        <dbReference type="ARBA" id="ARBA00008950"/>
    </source>
</evidence>
<feature type="domain" description="Calcineurin-like phosphoesterase" evidence="2">
    <location>
        <begin position="1"/>
        <end position="206"/>
    </location>
</feature>
<evidence type="ECO:0000313" key="3">
    <source>
        <dbReference type="EMBL" id="MDA0165629.1"/>
    </source>
</evidence>